<dbReference type="EMBL" id="AQQR01000001">
    <property type="protein sequence ID" value="OWU77440.1"/>
    <property type="molecule type" value="Genomic_DNA"/>
</dbReference>
<sequence length="367" mass="38438">MYRVLLLASAGLCLASIAQAGGVDRSGQSILAIFEEGGATGSYAELSFGSVYPDVSGSYMGFATGGVATDFVMPGFAFKTDINDRISVALIYDQPWGAAVDYDIGTGYPFEGSHAALDSSALSAILKYDFDGGVSVYGGLRAQWVSADVLFPIISDYSASAPSTTAFGYLVGAAYERPEIALRVALTYFSSTTHDFEVTENSSVTGAVVSPYEQVMPEAVNLDAQTGIAEDTLLFGSVRWVNWADFTIAPPLFDALAGIPLAAYNGNYTTYTLGLGRALTDQWAASVALTYEPQAGGYSPDLGPFDGIFGVTLGAEYTNGPLVVSGGVNMSWIGDAQTLVTRAPVVTAATYENNTSIGVGLKIGYNF</sequence>
<name>A0A225NSY7_9RHOB</name>
<dbReference type="AlphaFoldDB" id="A0A225NSY7"/>
<gene>
    <name evidence="2" type="ORF">ATO3_01655</name>
</gene>
<evidence type="ECO:0000256" key="1">
    <source>
        <dbReference type="SAM" id="SignalP"/>
    </source>
</evidence>
<organism evidence="2 3">
    <name type="scientific">Marinibacterium profundimaris</name>
    <dbReference type="NCBI Taxonomy" id="1679460"/>
    <lineage>
        <taxon>Bacteria</taxon>
        <taxon>Pseudomonadati</taxon>
        <taxon>Pseudomonadota</taxon>
        <taxon>Alphaproteobacteria</taxon>
        <taxon>Rhodobacterales</taxon>
        <taxon>Paracoccaceae</taxon>
        <taxon>Marinibacterium</taxon>
    </lineage>
</organism>
<dbReference type="Gene3D" id="2.40.160.60">
    <property type="entry name" value="Outer membrane protein transport protein (OMPP1/FadL/TodX)"/>
    <property type="match status" value="1"/>
</dbReference>
<evidence type="ECO:0008006" key="4">
    <source>
        <dbReference type="Google" id="ProtNLM"/>
    </source>
</evidence>
<evidence type="ECO:0000313" key="3">
    <source>
        <dbReference type="Proteomes" id="UP000215377"/>
    </source>
</evidence>
<reference evidence="2 3" key="1">
    <citation type="submission" date="2013-04" db="EMBL/GenBank/DDBJ databases">
        <title>Oceanicola sp. 22II1-22F33 Genome Sequencing.</title>
        <authorList>
            <person name="Lai Q."/>
            <person name="Li G."/>
            <person name="Shao Z."/>
        </authorList>
    </citation>
    <scope>NUCLEOTIDE SEQUENCE [LARGE SCALE GENOMIC DNA]</scope>
    <source>
        <strain evidence="2 3">22II1-22F33</strain>
    </source>
</reference>
<keyword evidence="1" id="KW-0732">Signal</keyword>
<comment type="caution">
    <text evidence="2">The sequence shown here is derived from an EMBL/GenBank/DDBJ whole genome shotgun (WGS) entry which is preliminary data.</text>
</comment>
<accession>A0A225NSY7</accession>
<feature type="signal peptide" evidence="1">
    <location>
        <begin position="1"/>
        <end position="20"/>
    </location>
</feature>
<protein>
    <recommendedName>
        <fullName evidence="4">Transporter</fullName>
    </recommendedName>
</protein>
<dbReference type="RefSeq" id="WP_088648055.1">
    <property type="nucleotide sequence ID" value="NZ_AQQR01000001.1"/>
</dbReference>
<dbReference type="SUPFAM" id="SSF56935">
    <property type="entry name" value="Porins"/>
    <property type="match status" value="1"/>
</dbReference>
<evidence type="ECO:0000313" key="2">
    <source>
        <dbReference type="EMBL" id="OWU77440.1"/>
    </source>
</evidence>
<dbReference type="OrthoDB" id="6679728at2"/>
<feature type="chain" id="PRO_5012217596" description="Transporter" evidence="1">
    <location>
        <begin position="21"/>
        <end position="367"/>
    </location>
</feature>
<dbReference type="Proteomes" id="UP000215377">
    <property type="component" value="Unassembled WGS sequence"/>
</dbReference>
<keyword evidence="3" id="KW-1185">Reference proteome</keyword>
<proteinExistence type="predicted"/>